<evidence type="ECO:0000259" key="1">
    <source>
        <dbReference type="Pfam" id="PF19493"/>
    </source>
</evidence>
<dbReference type="Proteomes" id="UP001589627">
    <property type="component" value="Unassembled WGS sequence"/>
</dbReference>
<comment type="caution">
    <text evidence="2">The sequence shown here is derived from an EMBL/GenBank/DDBJ whole genome shotgun (WGS) entry which is preliminary data.</text>
</comment>
<name>A0ABV5YL80_9ACTN</name>
<reference evidence="2 3" key="1">
    <citation type="submission" date="2024-09" db="EMBL/GenBank/DDBJ databases">
        <authorList>
            <person name="Sun Q."/>
            <person name="Mori K."/>
        </authorList>
    </citation>
    <scope>NUCLEOTIDE SEQUENCE [LARGE SCALE GENOMIC DNA]</scope>
    <source>
        <strain evidence="2 3">TBRC 0563</strain>
    </source>
</reference>
<gene>
    <name evidence="2" type="ORF">ACFFNX_21585</name>
</gene>
<dbReference type="RefSeq" id="WP_378205048.1">
    <property type="nucleotide sequence ID" value="NZ_JBHLZP010000159.1"/>
</dbReference>
<dbReference type="Pfam" id="PF19493">
    <property type="entry name" value="Trypco1"/>
    <property type="match status" value="1"/>
</dbReference>
<organism evidence="2 3">
    <name type="scientific">Actinoallomurus acaciae</name>
    <dbReference type="NCBI Taxonomy" id="502577"/>
    <lineage>
        <taxon>Bacteria</taxon>
        <taxon>Bacillati</taxon>
        <taxon>Actinomycetota</taxon>
        <taxon>Actinomycetes</taxon>
        <taxon>Streptosporangiales</taxon>
        <taxon>Thermomonosporaceae</taxon>
        <taxon>Actinoallomurus</taxon>
    </lineage>
</organism>
<proteinExistence type="predicted"/>
<protein>
    <submittedName>
        <fullName evidence="2">CU044_2847 family protein</fullName>
    </submittedName>
</protein>
<evidence type="ECO:0000313" key="3">
    <source>
        <dbReference type="Proteomes" id="UP001589627"/>
    </source>
</evidence>
<dbReference type="EMBL" id="JBHLZP010000159">
    <property type="protein sequence ID" value="MFB9834782.1"/>
    <property type="molecule type" value="Genomic_DNA"/>
</dbReference>
<sequence>MLPVRAGDVDLMIETVPAVGSESTSRLVDGAGERVLDAFDRARDAVVAIATSTAEAIDRLHGRAVHPEQVEVEFGLKFSAQGGIVVAGASGEATLVVKVTYQGPPSEGR</sequence>
<keyword evidence="3" id="KW-1185">Reference proteome</keyword>
<feature type="domain" description="Trypsin-co-occurring" evidence="1">
    <location>
        <begin position="10"/>
        <end position="102"/>
    </location>
</feature>
<evidence type="ECO:0000313" key="2">
    <source>
        <dbReference type="EMBL" id="MFB9834782.1"/>
    </source>
</evidence>
<dbReference type="NCBIfam" id="NF041216">
    <property type="entry name" value="CU044_2847_fam"/>
    <property type="match status" value="1"/>
</dbReference>
<accession>A0ABV5YL80</accession>
<dbReference type="InterPro" id="IPR045794">
    <property type="entry name" value="Trypco1"/>
</dbReference>